<sequence length="1203" mass="132019">MKHLLLLTALLLVTITTAQVTAGPVPDYIICDDPSNDGIEVFDLTNLNAAALGNQDPTAFTVTYYASQFDAVNNVNPLVASNYTNTTNPQLIFIRVIDNATGNFNITSSNLIVEALPIVNNPQTYTYCGTITATGEIQVDLFDIEPFLSNGQNNLLFTYFLSQQDASTNSNPLSTTFIFQANSPIDLFIRVQTSTSCFEVINVVVLLTNCNQNLRLIDLESCTDLINNSACFDLNINTIPALGNNSPNTHAVSYYLSQIDADNNTNSIPSTYCSSSSQQIFVRVEEIATGNADTSQSFQLTVNQSPDLYNFTPIRGCDDDGDGFIEWESSSVLNEISNVPNNVSNFSTEYYLTQLDADNQVNPIGFVANFVTSSNTPTVYVRTTFFPTSCSSVSPLQLVEEANCIVIGNPIPLEECLETPNTVACFDLTVNNSLLLSSNNPTDFTVTYYPTFANANAGSNVIANAVSYCIPSSTIVYARLEENATGAYQVREFDLLVRENLFDFNSLNDLTACDDDLDGTVIFDLNNLGNQLSTSNNLTYFNSLGDAQNNLNQITNLNAYDVSTISGGESIFILETVLNDCDVIYSADLFPQGNCNNAYNCADAQSLCERIGQPFINVFDGSNAQSGNYYPFSSSTGPRNPTWFYIPIETSGDLTLEVYQNTAPDFMGQNLDIDFAVYGPFTNPTSQCGMLSQADYVDHSFSTVMPEIAQINNAQAGEFYLILTSNFSNQPGFLKVEIGAASTATVNCDGIRMQSFLDTNLNGVVDATDPSFPLGVFQWERNNNGNLMQVATPLGSYNIYDVDPTNTYNLAYNVLPAYTSNYTVSPATYTGVTVPNNSGIVNRDFLVTPTTAYEDVVTYIIPQEQPRPGFTYTETVYYTNLGTSIVPVGQVIFDYDPTVSIVSVSDPNAVVSPTDITLAYTNLAPFAIGSFEVEMQVPVIPIVSLGDVLINVATISPATNDLTPSNNTSTSSQIIIGSYDPNDKMESRGAFINPSTFTADDYFYYTIRFENTGTASAINVRIEDTLDPQLDWNTIEMINSSHNYVMERMENSVVWRFDNIMLPDSTRDPVRANGHVYFKIKPRSGWSEGTIVPNTAEIYFDFNPAIITNTFTSTFRTPLSSPDVEQSLFSMSPNPASDHFTINYNDVLIDGILTLYDVRGRVTLSRKLTQNNLQIDVSGLDQGIYLAKLKIGDRSFTSKLIKK</sequence>
<accession>A0A1Z8AIU3</accession>
<dbReference type="Pfam" id="PF24595">
    <property type="entry name" value="DUF7619"/>
    <property type="match status" value="1"/>
</dbReference>
<protein>
    <submittedName>
        <fullName evidence="5">Cell surface protein</fullName>
    </submittedName>
</protein>
<keyword evidence="1 2" id="KW-0732">Signal</keyword>
<feature type="domain" description="DUF7619" evidence="4">
    <location>
        <begin position="980"/>
        <end position="1114"/>
    </location>
</feature>
<name>A0A1Z8AIU3_9FLAO</name>
<dbReference type="Gene3D" id="2.60.40.740">
    <property type="match status" value="1"/>
</dbReference>
<dbReference type="EMBL" id="MAAX01000197">
    <property type="protein sequence ID" value="OUS10256.1"/>
    <property type="molecule type" value="Genomic_DNA"/>
</dbReference>
<feature type="chain" id="PRO_5012373990" evidence="2">
    <location>
        <begin position="23"/>
        <end position="1203"/>
    </location>
</feature>
<evidence type="ECO:0000259" key="4">
    <source>
        <dbReference type="Pfam" id="PF24595"/>
    </source>
</evidence>
<gene>
    <name evidence="5" type="ORF">A9Q93_13020</name>
</gene>
<dbReference type="Proteomes" id="UP000196102">
    <property type="component" value="Unassembled WGS sequence"/>
</dbReference>
<evidence type="ECO:0000256" key="1">
    <source>
        <dbReference type="ARBA" id="ARBA00022729"/>
    </source>
</evidence>
<dbReference type="Pfam" id="PF18962">
    <property type="entry name" value="Por_Secre_tail"/>
    <property type="match status" value="1"/>
</dbReference>
<dbReference type="NCBIfam" id="TIGR01451">
    <property type="entry name" value="B_ant_repeat"/>
    <property type="match status" value="1"/>
</dbReference>
<dbReference type="NCBIfam" id="TIGR04183">
    <property type="entry name" value="Por_Secre_tail"/>
    <property type="match status" value="1"/>
</dbReference>
<reference evidence="6" key="1">
    <citation type="journal article" date="2017" name="Proc. Natl. Acad. Sci. U.S.A.">
        <title>Simulation of Deepwater Horizon oil plume reveals substrate specialization within a complex community of hydrocarbon-degraders.</title>
        <authorList>
            <person name="Hu P."/>
            <person name="Dubinsky E.A."/>
            <person name="Probst A.J."/>
            <person name="Wang J."/>
            <person name="Sieber C.M.K."/>
            <person name="Tom L.M."/>
            <person name="Gardinali P."/>
            <person name="Banfield J.F."/>
            <person name="Atlas R.M."/>
            <person name="Andersen G.L."/>
        </authorList>
    </citation>
    <scope>NUCLEOTIDE SEQUENCE [LARGE SCALE GENOMIC DNA]</scope>
</reference>
<evidence type="ECO:0000256" key="2">
    <source>
        <dbReference type="SAM" id="SignalP"/>
    </source>
</evidence>
<feature type="signal peptide" evidence="2">
    <location>
        <begin position="1"/>
        <end position="22"/>
    </location>
</feature>
<feature type="domain" description="Secretion system C-terminal sorting" evidence="3">
    <location>
        <begin position="1133"/>
        <end position="1201"/>
    </location>
</feature>
<evidence type="ECO:0000259" key="3">
    <source>
        <dbReference type="Pfam" id="PF18962"/>
    </source>
</evidence>
<dbReference type="InterPro" id="IPR026444">
    <property type="entry name" value="Secre_tail"/>
</dbReference>
<dbReference type="AlphaFoldDB" id="A0A1Z8AIU3"/>
<organism evidence="5 6">
    <name type="scientific">Nonlabens dokdonensis</name>
    <dbReference type="NCBI Taxonomy" id="328515"/>
    <lineage>
        <taxon>Bacteria</taxon>
        <taxon>Pseudomonadati</taxon>
        <taxon>Bacteroidota</taxon>
        <taxon>Flavobacteriia</taxon>
        <taxon>Flavobacteriales</taxon>
        <taxon>Flavobacteriaceae</taxon>
        <taxon>Nonlabens</taxon>
    </lineage>
</organism>
<evidence type="ECO:0000313" key="5">
    <source>
        <dbReference type="EMBL" id="OUS10256.1"/>
    </source>
</evidence>
<dbReference type="InterPro" id="IPR055353">
    <property type="entry name" value="DUF7619"/>
</dbReference>
<comment type="caution">
    <text evidence="5">The sequence shown here is derived from an EMBL/GenBank/DDBJ whole genome shotgun (WGS) entry which is preliminary data.</text>
</comment>
<dbReference type="InterPro" id="IPR047589">
    <property type="entry name" value="DUF11_rpt"/>
</dbReference>
<evidence type="ECO:0000313" key="6">
    <source>
        <dbReference type="Proteomes" id="UP000196102"/>
    </source>
</evidence>
<proteinExistence type="predicted"/>
<dbReference type="RefSeq" id="WP_303687888.1">
    <property type="nucleotide sequence ID" value="NZ_CAJXYO010000047.1"/>
</dbReference>